<dbReference type="EMBL" id="BSXS01009163">
    <property type="protein sequence ID" value="GME94792.1"/>
    <property type="molecule type" value="Genomic_DNA"/>
</dbReference>
<gene>
    <name evidence="1" type="ORF">Amon02_000965300</name>
</gene>
<proteinExistence type="predicted"/>
<organism evidence="1 2">
    <name type="scientific">Ambrosiozyma monospora</name>
    <name type="common">Yeast</name>
    <name type="synonym">Endomycopsis monosporus</name>
    <dbReference type="NCBI Taxonomy" id="43982"/>
    <lineage>
        <taxon>Eukaryota</taxon>
        <taxon>Fungi</taxon>
        <taxon>Dikarya</taxon>
        <taxon>Ascomycota</taxon>
        <taxon>Saccharomycotina</taxon>
        <taxon>Pichiomycetes</taxon>
        <taxon>Pichiales</taxon>
        <taxon>Pichiaceae</taxon>
        <taxon>Ambrosiozyma</taxon>
    </lineage>
</organism>
<comment type="caution">
    <text evidence="1">The sequence shown here is derived from an EMBL/GenBank/DDBJ whole genome shotgun (WGS) entry which is preliminary data.</text>
</comment>
<reference evidence="1" key="1">
    <citation type="submission" date="2023-04" db="EMBL/GenBank/DDBJ databases">
        <title>Ambrosiozyma monospora NBRC 10751.</title>
        <authorList>
            <person name="Ichikawa N."/>
            <person name="Sato H."/>
            <person name="Tonouchi N."/>
        </authorList>
    </citation>
    <scope>NUCLEOTIDE SEQUENCE</scope>
    <source>
        <strain evidence="1">NBRC 10751</strain>
    </source>
</reference>
<protein>
    <submittedName>
        <fullName evidence="1">Unnamed protein product</fullName>
    </submittedName>
</protein>
<sequence>MFRLAVSVSKMSDDWSLATRLYKAMSKTGPICTTISVFLAVSLLLITPFVTFSAQQYCLFTALCLVFDHVLQVTYFVAVLAIDIRRLELEDLLQRSTQLDLNQSNKYHALKPLGSGSILSSVLFHSSHGEDASFKRMLGQYLLKIKLPIFSTVKQTVFALIFMLALVFKWTDGIQYHWITSLDTVRELQLADNLSLNAFKYPNFDAFSNKRGFVTELSLVFRGLTSQKRNSFIIAMSEPTIAVLKSALPSSPSDSTTTPTLKFGMGSTYRFDIFFVLEFFSFLMFVLFGASAILKTAIDEDGLRFGRIDQGPFLGHCENLCFFLSVRRFGWYGS</sequence>
<dbReference type="Proteomes" id="UP001165064">
    <property type="component" value="Unassembled WGS sequence"/>
</dbReference>
<evidence type="ECO:0000313" key="2">
    <source>
        <dbReference type="Proteomes" id="UP001165064"/>
    </source>
</evidence>
<evidence type="ECO:0000313" key="1">
    <source>
        <dbReference type="EMBL" id="GME94792.1"/>
    </source>
</evidence>
<accession>A0ACB5TTF4</accession>
<keyword evidence="2" id="KW-1185">Reference proteome</keyword>
<name>A0ACB5TTF4_AMBMO</name>